<feature type="transmembrane region" description="Helical" evidence="6">
    <location>
        <begin position="249"/>
        <end position="268"/>
    </location>
</feature>
<dbReference type="GO" id="GO:0015174">
    <property type="term" value="F:basic amino acid transmembrane transporter activity"/>
    <property type="evidence" value="ECO:0007669"/>
    <property type="project" value="TreeGrafter"/>
</dbReference>
<proteinExistence type="predicted"/>
<feature type="transmembrane region" description="Helical" evidence="6">
    <location>
        <begin position="312"/>
        <end position="340"/>
    </location>
</feature>
<feature type="transmembrane region" description="Helical" evidence="6">
    <location>
        <begin position="120"/>
        <end position="138"/>
    </location>
</feature>
<evidence type="ECO:0000256" key="5">
    <source>
        <dbReference type="SAM" id="MobiDB-lite"/>
    </source>
</evidence>
<dbReference type="Pfam" id="PF07690">
    <property type="entry name" value="MFS_1"/>
    <property type="match status" value="1"/>
</dbReference>
<protein>
    <submittedName>
        <fullName evidence="8">MFS multidrug transporter, putative</fullName>
    </submittedName>
</protein>
<dbReference type="InterPro" id="IPR036259">
    <property type="entry name" value="MFS_trans_sf"/>
</dbReference>
<organism evidence="8 9">
    <name type="scientific">Talaromyces stipitatus (strain ATCC 10500 / CBS 375.48 / QM 6759 / NRRL 1006)</name>
    <name type="common">Penicillium stipitatum</name>
    <dbReference type="NCBI Taxonomy" id="441959"/>
    <lineage>
        <taxon>Eukaryota</taxon>
        <taxon>Fungi</taxon>
        <taxon>Dikarya</taxon>
        <taxon>Ascomycota</taxon>
        <taxon>Pezizomycotina</taxon>
        <taxon>Eurotiomycetes</taxon>
        <taxon>Eurotiomycetidae</taxon>
        <taxon>Eurotiales</taxon>
        <taxon>Trichocomaceae</taxon>
        <taxon>Talaromyces</taxon>
        <taxon>Talaromyces sect. Talaromyces</taxon>
    </lineage>
</organism>
<keyword evidence="4 6" id="KW-0472">Membrane</keyword>
<dbReference type="VEuPathDB" id="FungiDB:TSTA_002510"/>
<dbReference type="PROSITE" id="PS50850">
    <property type="entry name" value="MFS"/>
    <property type="match status" value="1"/>
</dbReference>
<dbReference type="GO" id="GO:0000329">
    <property type="term" value="C:fungal-type vacuole membrane"/>
    <property type="evidence" value="ECO:0007669"/>
    <property type="project" value="TreeGrafter"/>
</dbReference>
<dbReference type="Gene3D" id="1.20.1250.20">
    <property type="entry name" value="MFS general substrate transporter like domains"/>
    <property type="match status" value="1"/>
</dbReference>
<feature type="region of interest" description="Disordered" evidence="5">
    <location>
        <begin position="549"/>
        <end position="568"/>
    </location>
</feature>
<feature type="transmembrane region" description="Helical" evidence="6">
    <location>
        <begin position="177"/>
        <end position="200"/>
    </location>
</feature>
<accession>B8MTE0</accession>
<dbReference type="PANTHER" id="PTHR23501">
    <property type="entry name" value="MAJOR FACILITATOR SUPERFAMILY"/>
    <property type="match status" value="1"/>
</dbReference>
<keyword evidence="3 6" id="KW-1133">Transmembrane helix</keyword>
<evidence type="ECO:0000256" key="2">
    <source>
        <dbReference type="ARBA" id="ARBA00022692"/>
    </source>
</evidence>
<feature type="domain" description="Major facilitator superfamily (MFS) profile" evidence="7">
    <location>
        <begin position="55"/>
        <end position="551"/>
    </location>
</feature>
<dbReference type="EMBL" id="EQ962660">
    <property type="protein sequence ID" value="EED12185.1"/>
    <property type="molecule type" value="Genomic_DNA"/>
</dbReference>
<dbReference type="eggNOG" id="KOG0254">
    <property type="taxonomic scope" value="Eukaryota"/>
</dbReference>
<comment type="subcellular location">
    <subcellularLocation>
        <location evidence="1">Membrane</location>
        <topology evidence="1">Multi-pass membrane protein</topology>
    </subcellularLocation>
</comment>
<dbReference type="OrthoDB" id="4160219at2759"/>
<evidence type="ECO:0000256" key="6">
    <source>
        <dbReference type="SAM" id="Phobius"/>
    </source>
</evidence>
<evidence type="ECO:0000256" key="1">
    <source>
        <dbReference type="ARBA" id="ARBA00004141"/>
    </source>
</evidence>
<reference evidence="9" key="1">
    <citation type="journal article" date="2015" name="Genome Announc.">
        <title>Genome sequence of the AIDS-associated pathogen Penicillium marneffei (ATCC18224) and its near taxonomic relative Talaromyces stipitatus (ATCC10500).</title>
        <authorList>
            <person name="Nierman W.C."/>
            <person name="Fedorova-Abrams N.D."/>
            <person name="Andrianopoulos A."/>
        </authorList>
    </citation>
    <scope>NUCLEOTIDE SEQUENCE [LARGE SCALE GENOMIC DNA]</scope>
    <source>
        <strain evidence="9">ATCC 10500 / CBS 375.48 / QM 6759 / NRRL 1006</strain>
    </source>
</reference>
<keyword evidence="2 6" id="KW-0812">Transmembrane</keyword>
<dbReference type="RefSeq" id="XP_002487839.1">
    <property type="nucleotide sequence ID" value="XM_002487794.1"/>
</dbReference>
<evidence type="ECO:0000256" key="3">
    <source>
        <dbReference type="ARBA" id="ARBA00022989"/>
    </source>
</evidence>
<feature type="transmembrane region" description="Helical" evidence="6">
    <location>
        <begin position="379"/>
        <end position="400"/>
    </location>
</feature>
<dbReference type="InterPro" id="IPR020846">
    <property type="entry name" value="MFS_dom"/>
</dbReference>
<dbReference type="GeneID" id="8102862"/>
<feature type="transmembrane region" description="Helical" evidence="6">
    <location>
        <begin position="144"/>
        <end position="165"/>
    </location>
</feature>
<evidence type="ECO:0000256" key="4">
    <source>
        <dbReference type="ARBA" id="ARBA00023136"/>
    </source>
</evidence>
<gene>
    <name evidence="8" type="ORF">TSTA_002510</name>
</gene>
<feature type="transmembrane region" description="Helical" evidence="6">
    <location>
        <begin position="274"/>
        <end position="291"/>
    </location>
</feature>
<feature type="transmembrane region" description="Helical" evidence="6">
    <location>
        <begin position="90"/>
        <end position="108"/>
    </location>
</feature>
<evidence type="ECO:0000259" key="7">
    <source>
        <dbReference type="PROSITE" id="PS50850"/>
    </source>
</evidence>
<keyword evidence="9" id="KW-1185">Reference proteome</keyword>
<feature type="transmembrane region" description="Helical" evidence="6">
    <location>
        <begin position="352"/>
        <end position="372"/>
    </location>
</feature>
<feature type="transmembrane region" description="Helical" evidence="6">
    <location>
        <begin position="52"/>
        <end position="70"/>
    </location>
</feature>
<dbReference type="OMA" id="GWIHIRK"/>
<dbReference type="PANTHER" id="PTHR23501:SF6">
    <property type="entry name" value="MULTIDRUG TRANSPORTER, PUTATIVE (AFU_ORTHOLOGUE AFUA_3G14560)-RELATED"/>
    <property type="match status" value="1"/>
</dbReference>
<dbReference type="InParanoid" id="B8MTE0"/>
<dbReference type="HOGENOM" id="CLU_000960_22_3_1"/>
<dbReference type="AlphaFoldDB" id="B8MTE0"/>
<feature type="transmembrane region" description="Helical" evidence="6">
    <location>
        <begin position="406"/>
        <end position="428"/>
    </location>
</feature>
<dbReference type="SUPFAM" id="SSF103473">
    <property type="entry name" value="MFS general substrate transporter"/>
    <property type="match status" value="1"/>
</dbReference>
<dbReference type="InterPro" id="IPR011701">
    <property type="entry name" value="MFS"/>
</dbReference>
<sequence length="568" mass="60591">MVNDEESRHARASEETPLLAETSIGEITASAVQNGYESDDDVAPTHISRKRAVAVALAIMCLLFIQATNITSISTTQSDIAADLDAFSNTTWLTSSFMISFASLTPVGGRLSQIFPLRSLLALSSLLMSIGLLITAAAKTFPVFIVGRVVAGLGGALIYSTQTIIVLELSSKKRRGLLVGCVYTTVTVGIAAGAIIAGAITPKFGWRSLYVIQSPTSLILAPILYFSIPPTGRDQESKPESFKNKLSRIDYLGILTMTAANVLLLYSLSSPRISYAYVAMSLALFVVFLVVESTPAIAAEPIVPISVLSSRGVLLSGISSTGIMMARWAILFYLPVYGIAVRGWSPAEGGVIMIPTNAGFALGGLLVGWIHIRKATSYYISSLVISILFMLSGLSVAILSTPNSSVILYAMSIFANGFTCGAFLNYTVSHVLHLTTPSSHYIVTSLISTFRSTAGSFGSAIGGGIFTRVLKSRLEEGFSDSSYDDGVIPDDRQELIRRLLGSPALVWQLKGYERESAISAYQDALRTMFLTGAALALLMTFVQAGTGSNPPIEIDETDVSAQGHEHED</sequence>
<evidence type="ECO:0000313" key="8">
    <source>
        <dbReference type="EMBL" id="EED12185.1"/>
    </source>
</evidence>
<feature type="transmembrane region" description="Helical" evidence="6">
    <location>
        <begin position="206"/>
        <end position="228"/>
    </location>
</feature>
<dbReference type="Proteomes" id="UP000001745">
    <property type="component" value="Unassembled WGS sequence"/>
</dbReference>
<name>B8MTE0_TALSN</name>
<dbReference type="PhylomeDB" id="B8MTE0"/>
<evidence type="ECO:0000313" key="9">
    <source>
        <dbReference type="Proteomes" id="UP000001745"/>
    </source>
</evidence>